<keyword evidence="1" id="KW-0732">Signal</keyword>
<keyword evidence="4" id="KW-1185">Reference proteome</keyword>
<dbReference type="InterPro" id="IPR057744">
    <property type="entry name" value="OTAase-like"/>
</dbReference>
<dbReference type="Gene3D" id="3.20.20.140">
    <property type="entry name" value="Metal-dependent hydrolases"/>
    <property type="match status" value="1"/>
</dbReference>
<dbReference type="InterPro" id="IPR011059">
    <property type="entry name" value="Metal-dep_hydrolase_composite"/>
</dbReference>
<protein>
    <submittedName>
        <fullName evidence="3">Amidohydrolase family protein</fullName>
    </submittedName>
</protein>
<evidence type="ECO:0000313" key="4">
    <source>
        <dbReference type="Proteomes" id="UP000295254"/>
    </source>
</evidence>
<organism evidence="3 4">
    <name type="scientific">Pseudomonas vancouverensis</name>
    <dbReference type="NCBI Taxonomy" id="95300"/>
    <lineage>
        <taxon>Bacteria</taxon>
        <taxon>Pseudomonadati</taxon>
        <taxon>Pseudomonadota</taxon>
        <taxon>Gammaproteobacteria</taxon>
        <taxon>Pseudomonadales</taxon>
        <taxon>Pseudomonadaceae</taxon>
        <taxon>Pseudomonas</taxon>
    </lineage>
</organism>
<dbReference type="Pfam" id="PF01979">
    <property type="entry name" value="Amidohydro_1"/>
    <property type="match status" value="1"/>
</dbReference>
<name>A0A1H2NFN5_PSEVA</name>
<dbReference type="SUPFAM" id="SSF51556">
    <property type="entry name" value="Metallo-dependent hydrolases"/>
    <property type="match status" value="1"/>
</dbReference>
<dbReference type="OrthoDB" id="9782972at2"/>
<feature type="chain" id="PRO_5044371967" evidence="1">
    <location>
        <begin position="25"/>
        <end position="435"/>
    </location>
</feature>
<evidence type="ECO:0000256" key="1">
    <source>
        <dbReference type="SAM" id="SignalP"/>
    </source>
</evidence>
<feature type="signal peptide" evidence="1">
    <location>
        <begin position="1"/>
        <end position="24"/>
    </location>
</feature>
<accession>A0A1H2NFN5</accession>
<dbReference type="InterPro" id="IPR051781">
    <property type="entry name" value="Metallo-dep_Hydrolase"/>
</dbReference>
<gene>
    <name evidence="3" type="ORF">EIY72_17410</name>
</gene>
<dbReference type="CDD" id="cd01299">
    <property type="entry name" value="Met_dep_hydrolase_A"/>
    <property type="match status" value="1"/>
</dbReference>
<comment type="caution">
    <text evidence="3">The sequence shown here is derived from an EMBL/GenBank/DDBJ whole genome shotgun (WGS) entry which is preliminary data.</text>
</comment>
<keyword evidence="3" id="KW-0378">Hydrolase</keyword>
<reference evidence="4" key="1">
    <citation type="journal article" date="2019" name="bioRxiv">
        <title>Bacterially produced spermidine induces plant systemic susceptibility to pathogens.</title>
        <authorList>
            <person name="Melnyk R.A."/>
            <person name="Beskrovnaya P.A."/>
            <person name="Liu Z."/>
            <person name="Song Y."/>
            <person name="Haney C.H."/>
        </authorList>
    </citation>
    <scope>NUCLEOTIDE SEQUENCE [LARGE SCALE GENOMIC DNA]</scope>
    <source>
        <strain evidence="4">Dha-51</strain>
    </source>
</reference>
<dbReference type="PANTHER" id="PTHR43135">
    <property type="entry name" value="ALPHA-D-RIBOSE 1-METHYLPHOSPHONATE 5-TRIPHOSPHATE DIPHOSPHATASE"/>
    <property type="match status" value="1"/>
</dbReference>
<dbReference type="Gene3D" id="2.30.40.10">
    <property type="entry name" value="Urease, subunit C, domain 1"/>
    <property type="match status" value="1"/>
</dbReference>
<evidence type="ECO:0000313" key="3">
    <source>
        <dbReference type="EMBL" id="TDB60614.1"/>
    </source>
</evidence>
<dbReference type="GO" id="GO:0016810">
    <property type="term" value="F:hydrolase activity, acting on carbon-nitrogen (but not peptide) bonds"/>
    <property type="evidence" value="ECO:0007669"/>
    <property type="project" value="InterPro"/>
</dbReference>
<feature type="domain" description="Amidohydrolase-related" evidence="2">
    <location>
        <begin position="77"/>
        <end position="426"/>
    </location>
</feature>
<dbReference type="EMBL" id="RRZK01000023">
    <property type="protein sequence ID" value="TDB60614.1"/>
    <property type="molecule type" value="Genomic_DNA"/>
</dbReference>
<sequence>MKKFPIKCIALAVSLSSVALSAHAEVLYVHAGRLVDVEKGQVLNDQRIKIEDERIVAVESWRAPTTQSKVIDWSTKTVLPGLIDAHTHIADWDMTNNVAEPLLHSPQDVALMGAKHAYQTLRAGFTTVHDLGTYRAFTDVALRDAINANRVLGPRMNVVGAYLTVAGGGGEVTGFAPGVEIPADMRVGVYRDANDARLKTRYLFQHGVDTIKMMGTGAVLAEGTEPGQMEMSEEEMRAVVEEAKVHKSYATVHAHGAEGIKAAIRAGVKSVEHASLLDDEGIRLAKDKGTYLVMDIYNGDYIDEIGRKENWPESYLRKNSETTEVQRQAFRKAVQAGVRIAYGTDAGVYPIGTNARQFAYMVKYGMTPMQAIQSATVVAADMLNWQADVGAISAGRYADMIAVDGDPIADISLLEKLPVVMKGGAIVPPDVLPGL</sequence>
<dbReference type="STRING" id="95300.SAMN05216558_2181"/>
<dbReference type="InterPro" id="IPR032466">
    <property type="entry name" value="Metal_Hydrolase"/>
</dbReference>
<proteinExistence type="predicted"/>
<dbReference type="AlphaFoldDB" id="A0A1H2NFN5"/>
<evidence type="ECO:0000259" key="2">
    <source>
        <dbReference type="Pfam" id="PF01979"/>
    </source>
</evidence>
<dbReference type="Proteomes" id="UP000295254">
    <property type="component" value="Unassembled WGS sequence"/>
</dbReference>
<dbReference type="RefSeq" id="WP_093220890.1">
    <property type="nucleotide sequence ID" value="NZ_LT629803.1"/>
</dbReference>
<dbReference type="PANTHER" id="PTHR43135:SF3">
    <property type="entry name" value="ALPHA-D-RIBOSE 1-METHYLPHOSPHONATE 5-TRIPHOSPHATE DIPHOSPHATASE"/>
    <property type="match status" value="1"/>
</dbReference>
<dbReference type="SUPFAM" id="SSF51338">
    <property type="entry name" value="Composite domain of metallo-dependent hydrolases"/>
    <property type="match status" value="1"/>
</dbReference>
<dbReference type="InterPro" id="IPR006680">
    <property type="entry name" value="Amidohydro-rel"/>
</dbReference>